<dbReference type="Proteomes" id="UP001151760">
    <property type="component" value="Unassembled WGS sequence"/>
</dbReference>
<dbReference type="EMBL" id="BQNB010013906">
    <property type="protein sequence ID" value="GJT21646.1"/>
    <property type="molecule type" value="Genomic_DNA"/>
</dbReference>
<gene>
    <name evidence="1" type="ORF">Tco_0891583</name>
</gene>
<comment type="caution">
    <text evidence="1">The sequence shown here is derived from an EMBL/GenBank/DDBJ whole genome shotgun (WGS) entry which is preliminary data.</text>
</comment>
<sequence>MSSWENSGVVELCELHIVETDKVNHTVETDMMKLVVEIERFGMSFDEFDKETRSSNGLQPKQADLNYVHALNESHFHEIHVVPNKHEADRC</sequence>
<keyword evidence="2" id="KW-1185">Reference proteome</keyword>
<protein>
    <submittedName>
        <fullName evidence="1">Uncharacterized protein</fullName>
    </submittedName>
</protein>
<evidence type="ECO:0000313" key="2">
    <source>
        <dbReference type="Proteomes" id="UP001151760"/>
    </source>
</evidence>
<proteinExistence type="predicted"/>
<evidence type="ECO:0000313" key="1">
    <source>
        <dbReference type="EMBL" id="GJT21646.1"/>
    </source>
</evidence>
<name>A0ABQ5C6Q4_9ASTR</name>
<reference evidence="1" key="2">
    <citation type="submission" date="2022-01" db="EMBL/GenBank/DDBJ databases">
        <authorList>
            <person name="Yamashiro T."/>
            <person name="Shiraishi A."/>
            <person name="Satake H."/>
            <person name="Nakayama K."/>
        </authorList>
    </citation>
    <scope>NUCLEOTIDE SEQUENCE</scope>
</reference>
<organism evidence="1 2">
    <name type="scientific">Tanacetum coccineum</name>
    <dbReference type="NCBI Taxonomy" id="301880"/>
    <lineage>
        <taxon>Eukaryota</taxon>
        <taxon>Viridiplantae</taxon>
        <taxon>Streptophyta</taxon>
        <taxon>Embryophyta</taxon>
        <taxon>Tracheophyta</taxon>
        <taxon>Spermatophyta</taxon>
        <taxon>Magnoliopsida</taxon>
        <taxon>eudicotyledons</taxon>
        <taxon>Gunneridae</taxon>
        <taxon>Pentapetalae</taxon>
        <taxon>asterids</taxon>
        <taxon>campanulids</taxon>
        <taxon>Asterales</taxon>
        <taxon>Asteraceae</taxon>
        <taxon>Asteroideae</taxon>
        <taxon>Anthemideae</taxon>
        <taxon>Anthemidinae</taxon>
        <taxon>Tanacetum</taxon>
    </lineage>
</organism>
<accession>A0ABQ5C6Q4</accession>
<reference evidence="1" key="1">
    <citation type="journal article" date="2022" name="Int. J. Mol. Sci.">
        <title>Draft Genome of Tanacetum Coccineum: Genomic Comparison of Closely Related Tanacetum-Family Plants.</title>
        <authorList>
            <person name="Yamashiro T."/>
            <person name="Shiraishi A."/>
            <person name="Nakayama K."/>
            <person name="Satake H."/>
        </authorList>
    </citation>
    <scope>NUCLEOTIDE SEQUENCE</scope>
</reference>